<evidence type="ECO:0000313" key="4">
    <source>
        <dbReference type="EMBL" id="KAF9454284.1"/>
    </source>
</evidence>
<keyword evidence="2" id="KW-0812">Transmembrane</keyword>
<protein>
    <submittedName>
        <fullName evidence="4">Lipid particle protein</fullName>
    </submittedName>
</protein>
<dbReference type="InterPro" id="IPR044294">
    <property type="entry name" value="Lipase-like"/>
</dbReference>
<gene>
    <name evidence="4" type="ORF">P691DRAFT_692884</name>
</gene>
<dbReference type="AlphaFoldDB" id="A0A9P6CAM3"/>
<comment type="caution">
    <text evidence="4">The sequence shown here is derived from an EMBL/GenBank/DDBJ whole genome shotgun (WGS) entry which is preliminary data.</text>
</comment>
<feature type="domain" description="DUF676" evidence="3">
    <location>
        <begin position="3"/>
        <end position="206"/>
    </location>
</feature>
<accession>A0A9P6CAM3</accession>
<feature type="transmembrane region" description="Helical" evidence="2">
    <location>
        <begin position="277"/>
        <end position="296"/>
    </location>
</feature>
<dbReference type="OrthoDB" id="273452at2759"/>
<dbReference type="PANTHER" id="PTHR12482:SF62">
    <property type="entry name" value="LIPASE ROG1-RELATED"/>
    <property type="match status" value="1"/>
</dbReference>
<evidence type="ECO:0000256" key="1">
    <source>
        <dbReference type="ARBA" id="ARBA00007920"/>
    </source>
</evidence>
<proteinExistence type="inferred from homology"/>
<organism evidence="4 5">
    <name type="scientific">Macrolepiota fuliginosa MF-IS2</name>
    <dbReference type="NCBI Taxonomy" id="1400762"/>
    <lineage>
        <taxon>Eukaryota</taxon>
        <taxon>Fungi</taxon>
        <taxon>Dikarya</taxon>
        <taxon>Basidiomycota</taxon>
        <taxon>Agaricomycotina</taxon>
        <taxon>Agaricomycetes</taxon>
        <taxon>Agaricomycetidae</taxon>
        <taxon>Agaricales</taxon>
        <taxon>Agaricineae</taxon>
        <taxon>Agaricaceae</taxon>
        <taxon>Macrolepiota</taxon>
    </lineage>
</organism>
<keyword evidence="2" id="KW-0472">Membrane</keyword>
<dbReference type="Gene3D" id="3.40.50.1820">
    <property type="entry name" value="alpha/beta hydrolase"/>
    <property type="match status" value="1"/>
</dbReference>
<evidence type="ECO:0000313" key="5">
    <source>
        <dbReference type="Proteomes" id="UP000807342"/>
    </source>
</evidence>
<keyword evidence="5" id="KW-1185">Reference proteome</keyword>
<dbReference type="Pfam" id="PF05057">
    <property type="entry name" value="DUF676"/>
    <property type="match status" value="1"/>
</dbReference>
<dbReference type="InterPro" id="IPR029058">
    <property type="entry name" value="AB_hydrolase_fold"/>
</dbReference>
<keyword evidence="2" id="KW-1133">Transmembrane helix</keyword>
<reference evidence="4" key="1">
    <citation type="submission" date="2020-11" db="EMBL/GenBank/DDBJ databases">
        <authorList>
            <consortium name="DOE Joint Genome Institute"/>
            <person name="Ahrendt S."/>
            <person name="Riley R."/>
            <person name="Andreopoulos W."/>
            <person name="Labutti K."/>
            <person name="Pangilinan J."/>
            <person name="Ruiz-Duenas F.J."/>
            <person name="Barrasa J.M."/>
            <person name="Sanchez-Garcia M."/>
            <person name="Camarero S."/>
            <person name="Miyauchi S."/>
            <person name="Serrano A."/>
            <person name="Linde D."/>
            <person name="Babiker R."/>
            <person name="Drula E."/>
            <person name="Ayuso-Fernandez I."/>
            <person name="Pacheco R."/>
            <person name="Padilla G."/>
            <person name="Ferreira P."/>
            <person name="Barriuso J."/>
            <person name="Kellner H."/>
            <person name="Castanera R."/>
            <person name="Alfaro M."/>
            <person name="Ramirez L."/>
            <person name="Pisabarro A.G."/>
            <person name="Kuo A."/>
            <person name="Tritt A."/>
            <person name="Lipzen A."/>
            <person name="He G."/>
            <person name="Yan M."/>
            <person name="Ng V."/>
            <person name="Cullen D."/>
            <person name="Martin F."/>
            <person name="Rosso M.-N."/>
            <person name="Henrissat B."/>
            <person name="Hibbett D."/>
            <person name="Martinez A.T."/>
            <person name="Grigoriev I.V."/>
        </authorList>
    </citation>
    <scope>NUCLEOTIDE SEQUENCE</scope>
    <source>
        <strain evidence="4">MF-IS2</strain>
    </source>
</reference>
<dbReference type="SUPFAM" id="SSF53474">
    <property type="entry name" value="alpha/beta-Hydrolases"/>
    <property type="match status" value="1"/>
</dbReference>
<name>A0A9P6CAM3_9AGAR</name>
<dbReference type="EMBL" id="MU151055">
    <property type="protein sequence ID" value="KAF9454284.1"/>
    <property type="molecule type" value="Genomic_DNA"/>
</dbReference>
<dbReference type="PANTHER" id="PTHR12482">
    <property type="entry name" value="LIPASE ROG1-RELATED-RELATED"/>
    <property type="match status" value="1"/>
</dbReference>
<dbReference type="InterPro" id="IPR007751">
    <property type="entry name" value="DUF676_lipase-like"/>
</dbReference>
<evidence type="ECO:0000256" key="2">
    <source>
        <dbReference type="SAM" id="Phobius"/>
    </source>
</evidence>
<dbReference type="Proteomes" id="UP000807342">
    <property type="component" value="Unassembled WGS sequence"/>
</dbReference>
<comment type="similarity">
    <text evidence="1">Belongs to the putative lipase ROG1 family.</text>
</comment>
<evidence type="ECO:0000259" key="3">
    <source>
        <dbReference type="Pfam" id="PF05057"/>
    </source>
</evidence>
<sequence length="420" mass="47767">MTTKIHLLVMIHGMWGQPSHLAALKKSIETKYPEANQDGEELDILVAETNQSGATYDGIDWGGERVADEVCTRLKEIEEKDKKVIKFSVTGYSLGGLIARYMLGVLHRRGVLKDLELVNFITICTPHLGLLKYPSIVSSLIALIGPKILSKTGEQFYCQDSWAKTGRSLIEVMADPDGIFYQTLSQFKHLRVYANAVNDVTVPYCTSAIETKDIFAEYVSNGIKVEMHKEYEYVIDTYTIPDAPPPKPAPLSQEWFDSLRPRPLLPPAAQFRFPFNIVVYSMLPVLALPVLSYVLYRFSVDSHASRARIKKYESDESYREKLVSMFHELENEIESTAVDVADSNEGEPYPIIKAKLHPVVTPVQKKIAKWLNQLPLKKELAFFPWVRNSHAMIVCRDSHRFPQHKLGESVVQHWADHFIF</sequence>